<name>A0A1I3WD91_9HYPH</name>
<feature type="transmembrane region" description="Helical" evidence="11">
    <location>
        <begin position="297"/>
        <end position="319"/>
    </location>
</feature>
<dbReference type="InterPro" id="IPR001478">
    <property type="entry name" value="PDZ"/>
</dbReference>
<keyword evidence="4 13" id="KW-0645">Protease</keyword>
<dbReference type="GO" id="GO:0006508">
    <property type="term" value="P:proteolysis"/>
    <property type="evidence" value="ECO:0007669"/>
    <property type="project" value="UniProtKB-KW"/>
</dbReference>
<keyword evidence="7 11" id="KW-0862">Zinc</keyword>
<feature type="transmembrane region" description="Helical" evidence="11">
    <location>
        <begin position="114"/>
        <end position="138"/>
    </location>
</feature>
<evidence type="ECO:0000259" key="12">
    <source>
        <dbReference type="SMART" id="SM00228"/>
    </source>
</evidence>
<evidence type="ECO:0000256" key="11">
    <source>
        <dbReference type="RuleBase" id="RU362031"/>
    </source>
</evidence>
<dbReference type="Gene3D" id="2.30.42.10">
    <property type="match status" value="1"/>
</dbReference>
<keyword evidence="10 11" id="KW-0472">Membrane</keyword>
<evidence type="ECO:0000256" key="6">
    <source>
        <dbReference type="ARBA" id="ARBA00022801"/>
    </source>
</evidence>
<dbReference type="EMBL" id="FOSN01000001">
    <property type="protein sequence ID" value="SFK05380.1"/>
    <property type="molecule type" value="Genomic_DNA"/>
</dbReference>
<organism evidence="13 14">
    <name type="scientific">Methylocapsa palsarum</name>
    <dbReference type="NCBI Taxonomy" id="1612308"/>
    <lineage>
        <taxon>Bacteria</taxon>
        <taxon>Pseudomonadati</taxon>
        <taxon>Pseudomonadota</taxon>
        <taxon>Alphaproteobacteria</taxon>
        <taxon>Hyphomicrobiales</taxon>
        <taxon>Beijerinckiaceae</taxon>
        <taxon>Methylocapsa</taxon>
    </lineage>
</organism>
<keyword evidence="11" id="KW-0479">Metal-binding</keyword>
<dbReference type="PANTHER" id="PTHR42837:SF2">
    <property type="entry name" value="MEMBRANE METALLOPROTEASE ARASP2, CHLOROPLASTIC-RELATED"/>
    <property type="match status" value="1"/>
</dbReference>
<dbReference type="AlphaFoldDB" id="A0A1I3WD91"/>
<evidence type="ECO:0000256" key="2">
    <source>
        <dbReference type="ARBA" id="ARBA00004141"/>
    </source>
</evidence>
<dbReference type="GO" id="GO:0004222">
    <property type="term" value="F:metalloendopeptidase activity"/>
    <property type="evidence" value="ECO:0007669"/>
    <property type="project" value="InterPro"/>
</dbReference>
<evidence type="ECO:0000256" key="4">
    <source>
        <dbReference type="ARBA" id="ARBA00022670"/>
    </source>
</evidence>
<dbReference type="SUPFAM" id="SSF50156">
    <property type="entry name" value="PDZ domain-like"/>
    <property type="match status" value="1"/>
</dbReference>
<evidence type="ECO:0000256" key="9">
    <source>
        <dbReference type="ARBA" id="ARBA00023049"/>
    </source>
</evidence>
<evidence type="ECO:0000256" key="8">
    <source>
        <dbReference type="ARBA" id="ARBA00022989"/>
    </source>
</evidence>
<evidence type="ECO:0000256" key="5">
    <source>
        <dbReference type="ARBA" id="ARBA00022692"/>
    </source>
</evidence>
<keyword evidence="9 11" id="KW-0482">Metalloprotease</keyword>
<dbReference type="Pfam" id="PF17820">
    <property type="entry name" value="PDZ_6"/>
    <property type="match status" value="1"/>
</dbReference>
<comment type="subcellular location">
    <subcellularLocation>
        <location evidence="2">Membrane</location>
        <topology evidence="2">Multi-pass membrane protein</topology>
    </subcellularLocation>
</comment>
<evidence type="ECO:0000256" key="7">
    <source>
        <dbReference type="ARBA" id="ARBA00022833"/>
    </source>
</evidence>
<dbReference type="InterPro" id="IPR036034">
    <property type="entry name" value="PDZ_sf"/>
</dbReference>
<feature type="domain" description="PDZ" evidence="12">
    <location>
        <begin position="134"/>
        <end position="202"/>
    </location>
</feature>
<comment type="similarity">
    <text evidence="3 11">Belongs to the peptidase M50B family.</text>
</comment>
<dbReference type="InterPro" id="IPR008915">
    <property type="entry name" value="Peptidase_M50"/>
</dbReference>
<accession>A0A1I3WD91</accession>
<protein>
    <recommendedName>
        <fullName evidence="11">Zinc metalloprotease</fullName>
        <ecNumber evidence="11">3.4.24.-</ecNumber>
    </recommendedName>
</protein>
<dbReference type="SMART" id="SM00228">
    <property type="entry name" value="PDZ"/>
    <property type="match status" value="1"/>
</dbReference>
<dbReference type="Pfam" id="PF02163">
    <property type="entry name" value="Peptidase_M50"/>
    <property type="match status" value="1"/>
</dbReference>
<dbReference type="GO" id="GO:0046872">
    <property type="term" value="F:metal ion binding"/>
    <property type="evidence" value="ECO:0007669"/>
    <property type="project" value="UniProtKB-KW"/>
</dbReference>
<dbReference type="EC" id="3.4.24.-" evidence="11"/>
<dbReference type="OrthoDB" id="9782003at2"/>
<reference evidence="13 14" key="1">
    <citation type="submission" date="2016-10" db="EMBL/GenBank/DDBJ databases">
        <authorList>
            <person name="de Groot N.N."/>
        </authorList>
    </citation>
    <scope>NUCLEOTIDE SEQUENCE [LARGE SCALE GENOMIC DNA]</scope>
    <source>
        <strain evidence="13 14">NE2</strain>
    </source>
</reference>
<proteinExistence type="inferred from homology"/>
<dbReference type="InterPro" id="IPR041489">
    <property type="entry name" value="PDZ_6"/>
</dbReference>
<dbReference type="NCBIfam" id="TIGR00054">
    <property type="entry name" value="RIP metalloprotease RseP"/>
    <property type="match status" value="1"/>
</dbReference>
<dbReference type="CDD" id="cd06163">
    <property type="entry name" value="S2P-M50_PDZ_RseP-like"/>
    <property type="match status" value="1"/>
</dbReference>
<keyword evidence="14" id="KW-1185">Reference proteome</keyword>
<sequence length="381" mass="41229">MSILTHFASLAGYIIPFIFVLSLVVFFHELGHFLVGRWCGVRIDAFSLGFGPEIFGFYDRHGTRWRLAALPLGGYVKFHGDANGASMPDGAAAASMNAEEHATTFVAQNVWKRAAIVVAGPVANFILAIVIFTGIFYVSGRGMLLPVVENVAPESAASAAGFEPGDLILAIDGNKIKSFEDMQRVVQTSSDAMLTFRVEREGKQLDLVATPRRKDVVTPFGTTRVGVLGVEAKGKPENWHVEHYSLADSFLRANAETWYIVSRTGSYLGGLVMGKESTDQLSGPLRIAEVSGEMAKIGLAALLNLAAILSISVGILNLLPIPLLDGGHLFYYAVEAARGKALNEKAQQFGFRVGISLVAGLMFFATYNDILRLTRQLMRLG</sequence>
<dbReference type="Proteomes" id="UP000198755">
    <property type="component" value="Unassembled WGS sequence"/>
</dbReference>
<keyword evidence="6 11" id="KW-0378">Hydrolase</keyword>
<evidence type="ECO:0000313" key="14">
    <source>
        <dbReference type="Proteomes" id="UP000198755"/>
    </source>
</evidence>
<feature type="transmembrane region" description="Helical" evidence="11">
    <location>
        <begin position="349"/>
        <end position="370"/>
    </location>
</feature>
<evidence type="ECO:0000256" key="3">
    <source>
        <dbReference type="ARBA" id="ARBA00007931"/>
    </source>
</evidence>
<dbReference type="CDD" id="cd23081">
    <property type="entry name" value="cpPDZ_EcRseP-like"/>
    <property type="match status" value="1"/>
</dbReference>
<comment type="cofactor">
    <cofactor evidence="1 11">
        <name>Zn(2+)</name>
        <dbReference type="ChEBI" id="CHEBI:29105"/>
    </cofactor>
</comment>
<evidence type="ECO:0000256" key="1">
    <source>
        <dbReference type="ARBA" id="ARBA00001947"/>
    </source>
</evidence>
<gene>
    <name evidence="13" type="ORF">SAMN05444581_101528</name>
</gene>
<dbReference type="STRING" id="1612308.SAMN05444581_101528"/>
<dbReference type="InterPro" id="IPR004387">
    <property type="entry name" value="Pept_M50_Zn"/>
</dbReference>
<keyword evidence="8 11" id="KW-1133">Transmembrane helix</keyword>
<evidence type="ECO:0000256" key="10">
    <source>
        <dbReference type="ARBA" id="ARBA00023136"/>
    </source>
</evidence>
<evidence type="ECO:0000313" key="13">
    <source>
        <dbReference type="EMBL" id="SFK05380.1"/>
    </source>
</evidence>
<dbReference type="GO" id="GO:0016020">
    <property type="term" value="C:membrane"/>
    <property type="evidence" value="ECO:0007669"/>
    <property type="project" value="UniProtKB-SubCell"/>
</dbReference>
<dbReference type="PANTHER" id="PTHR42837">
    <property type="entry name" value="REGULATOR OF SIGMA-E PROTEASE RSEP"/>
    <property type="match status" value="1"/>
</dbReference>
<feature type="transmembrane region" description="Helical" evidence="11">
    <location>
        <begin position="7"/>
        <end position="28"/>
    </location>
</feature>
<keyword evidence="5 11" id="KW-0812">Transmembrane</keyword>
<dbReference type="RefSeq" id="WP_091677115.1">
    <property type="nucleotide sequence ID" value="NZ_FOSN01000001.1"/>
</dbReference>